<evidence type="ECO:0000256" key="1">
    <source>
        <dbReference type="ARBA" id="ARBA00004141"/>
    </source>
</evidence>
<evidence type="ECO:0000259" key="11">
    <source>
        <dbReference type="PROSITE" id="PS51371"/>
    </source>
</evidence>
<dbReference type="SMART" id="SM00116">
    <property type="entry name" value="CBS"/>
    <property type="match status" value="2"/>
</dbReference>
<keyword evidence="7 9" id="KW-0472">Membrane</keyword>
<dbReference type="Gene3D" id="3.30.465.10">
    <property type="match status" value="1"/>
</dbReference>
<comment type="subcellular location">
    <subcellularLocation>
        <location evidence="1">Membrane</location>
        <topology evidence="1">Multi-pass membrane protein</topology>
    </subcellularLocation>
</comment>
<evidence type="ECO:0000259" key="12">
    <source>
        <dbReference type="PROSITE" id="PS51846"/>
    </source>
</evidence>
<dbReference type="AlphaFoldDB" id="A0A1J1LKR9"/>
<evidence type="ECO:0000256" key="5">
    <source>
        <dbReference type="ARBA" id="ARBA00022989"/>
    </source>
</evidence>
<keyword evidence="3 9" id="KW-0812">Transmembrane</keyword>
<evidence type="ECO:0000256" key="6">
    <source>
        <dbReference type="ARBA" id="ARBA00023122"/>
    </source>
</evidence>
<evidence type="ECO:0000313" key="14">
    <source>
        <dbReference type="Proteomes" id="UP000184315"/>
    </source>
</evidence>
<dbReference type="Pfam" id="PF01595">
    <property type="entry name" value="CNNM"/>
    <property type="match status" value="1"/>
</dbReference>
<dbReference type="InterPro" id="IPR000644">
    <property type="entry name" value="CBS_dom"/>
</dbReference>
<dbReference type="RefSeq" id="WP_072719510.1">
    <property type="nucleotide sequence ID" value="NZ_LN889802.1"/>
</dbReference>
<dbReference type="Pfam" id="PF03471">
    <property type="entry name" value="CorC_HlyC"/>
    <property type="match status" value="1"/>
</dbReference>
<gene>
    <name evidence="13" type="ORF">PL9214500037</name>
</gene>
<evidence type="ECO:0008006" key="15">
    <source>
        <dbReference type="Google" id="ProtNLM"/>
    </source>
</evidence>
<dbReference type="InterPro" id="IPR016169">
    <property type="entry name" value="FAD-bd_PCMH_sub2"/>
</dbReference>
<dbReference type="EMBL" id="CZDF01000156">
    <property type="protein sequence ID" value="CUR32790.1"/>
    <property type="molecule type" value="Genomic_DNA"/>
</dbReference>
<dbReference type="STRING" id="671072.PL9214500037"/>
<dbReference type="InterPro" id="IPR036318">
    <property type="entry name" value="FAD-bd_PCMH-like_sf"/>
</dbReference>
<reference evidence="14" key="1">
    <citation type="submission" date="2015-10" db="EMBL/GenBank/DDBJ databases">
        <authorList>
            <person name="Regsiter A."/>
            <person name="william w."/>
        </authorList>
    </citation>
    <scope>NUCLEOTIDE SEQUENCE [LARGE SCALE GENOMIC DNA]</scope>
</reference>
<feature type="transmembrane region" description="Helical" evidence="10">
    <location>
        <begin position="97"/>
        <end position="118"/>
    </location>
</feature>
<evidence type="ECO:0000256" key="9">
    <source>
        <dbReference type="PROSITE-ProRule" id="PRU01193"/>
    </source>
</evidence>
<dbReference type="InterPro" id="IPR044751">
    <property type="entry name" value="Ion_transp-like_CBS"/>
</dbReference>
<feature type="domain" description="CNNM transmembrane" evidence="12">
    <location>
        <begin position="1"/>
        <end position="201"/>
    </location>
</feature>
<dbReference type="InterPro" id="IPR002550">
    <property type="entry name" value="CNNM"/>
</dbReference>
<dbReference type="Pfam" id="PF00571">
    <property type="entry name" value="CBS"/>
    <property type="match status" value="2"/>
</dbReference>
<dbReference type="SUPFAM" id="SSF56176">
    <property type="entry name" value="FAD-binding/transporter-associated domain-like"/>
    <property type="match status" value="1"/>
</dbReference>
<evidence type="ECO:0000256" key="10">
    <source>
        <dbReference type="SAM" id="Phobius"/>
    </source>
</evidence>
<name>A0A1J1LKR9_9CYAN</name>
<dbReference type="OrthoDB" id="9798188at2"/>
<dbReference type="GO" id="GO:0050660">
    <property type="term" value="F:flavin adenine dinucleotide binding"/>
    <property type="evidence" value="ECO:0007669"/>
    <property type="project" value="InterPro"/>
</dbReference>
<keyword evidence="6 8" id="KW-0129">CBS domain</keyword>
<evidence type="ECO:0000256" key="8">
    <source>
        <dbReference type="PROSITE-ProRule" id="PRU00703"/>
    </source>
</evidence>
<evidence type="ECO:0000313" key="13">
    <source>
        <dbReference type="EMBL" id="CUR32790.1"/>
    </source>
</evidence>
<evidence type="ECO:0000256" key="7">
    <source>
        <dbReference type="ARBA" id="ARBA00023136"/>
    </source>
</evidence>
<dbReference type="FunFam" id="3.30.465.10:FF:000023">
    <property type="entry name" value="Magnesium and cobalt transporter"/>
    <property type="match status" value="1"/>
</dbReference>
<dbReference type="PANTHER" id="PTHR22777">
    <property type="entry name" value="HEMOLYSIN-RELATED"/>
    <property type="match status" value="1"/>
</dbReference>
<dbReference type="CDD" id="cd04590">
    <property type="entry name" value="CBS_pair_CorC_HlyC_assoc"/>
    <property type="match status" value="1"/>
</dbReference>
<accession>A0A1J1LKR9</accession>
<dbReference type="SMART" id="SM01091">
    <property type="entry name" value="CorC_HlyC"/>
    <property type="match status" value="1"/>
</dbReference>
<evidence type="ECO:0000256" key="3">
    <source>
        <dbReference type="ARBA" id="ARBA00022692"/>
    </source>
</evidence>
<evidence type="ECO:0000256" key="4">
    <source>
        <dbReference type="ARBA" id="ARBA00022737"/>
    </source>
</evidence>
<proteinExistence type="inferred from homology"/>
<protein>
    <recommendedName>
        <fullName evidence="15">Hemolysin</fullName>
    </recommendedName>
</protein>
<dbReference type="SUPFAM" id="SSF54631">
    <property type="entry name" value="CBS-domain pair"/>
    <property type="match status" value="1"/>
</dbReference>
<dbReference type="GO" id="GO:0005886">
    <property type="term" value="C:plasma membrane"/>
    <property type="evidence" value="ECO:0007669"/>
    <property type="project" value="TreeGrafter"/>
</dbReference>
<feature type="domain" description="CBS" evidence="11">
    <location>
        <begin position="220"/>
        <end position="279"/>
    </location>
</feature>
<dbReference type="Gene3D" id="3.10.580.10">
    <property type="entry name" value="CBS-domain"/>
    <property type="match status" value="1"/>
</dbReference>
<organism evidence="13 14">
    <name type="scientific">Planktothrix tepida PCC 9214</name>
    <dbReference type="NCBI Taxonomy" id="671072"/>
    <lineage>
        <taxon>Bacteria</taxon>
        <taxon>Bacillati</taxon>
        <taxon>Cyanobacteriota</taxon>
        <taxon>Cyanophyceae</taxon>
        <taxon>Oscillatoriophycideae</taxon>
        <taxon>Oscillatoriales</taxon>
        <taxon>Microcoleaceae</taxon>
        <taxon>Planktothrix</taxon>
    </lineage>
</organism>
<dbReference type="PANTHER" id="PTHR22777:SF17">
    <property type="entry name" value="UPF0053 PROTEIN SLL0260"/>
    <property type="match status" value="1"/>
</dbReference>
<evidence type="ECO:0000256" key="2">
    <source>
        <dbReference type="ARBA" id="ARBA00006337"/>
    </source>
</evidence>
<keyword evidence="4" id="KW-0677">Repeat</keyword>
<feature type="transmembrane region" description="Helical" evidence="10">
    <location>
        <begin position="64"/>
        <end position="85"/>
    </location>
</feature>
<dbReference type="PROSITE" id="PS51371">
    <property type="entry name" value="CBS"/>
    <property type="match status" value="2"/>
</dbReference>
<keyword evidence="14" id="KW-1185">Reference proteome</keyword>
<sequence length="447" mass="49428">MSSVFQEILIVVLLILANGVFAMSEMAIVSSRKVRLQQLANQGNKKAKVALELANSPNRFLSTVQVGITLIGILAGAFGGAAISARLDTQLKQIPILAPYSNAISFTVVVITITYLSLIVGELVPKRLALNSPELIATTVSIPMRWLSRVSSPIVHLLSASTELIVRFLGSHTSTEPEVTEEEIKILIEQGTKSGIVEETEQNIVGRVFELGDRQVRTLMTPRPDIFWIDIDDPVEENRQSISESSYTRILVCQEDLDHVVGFIKVTDLLTQALSGQPLDLTANLCRPLFVPETTSVLKILELFKQGETHFALVVDEYGVIQGLVTLNDILMELVGDIPSWENPEEPQKVQREDGSWLLDGMLPVEEFFELFGLEHLLEESEGNYHTVGGFVITQLGRIPAAADHFEWQNLRIEVMDMDGNRVDKVLIVPLSSPENNPASDIEPEEA</sequence>
<keyword evidence="5 9" id="KW-1133">Transmembrane helix</keyword>
<dbReference type="InterPro" id="IPR046342">
    <property type="entry name" value="CBS_dom_sf"/>
</dbReference>
<dbReference type="PROSITE" id="PS51846">
    <property type="entry name" value="CNNM"/>
    <property type="match status" value="1"/>
</dbReference>
<feature type="domain" description="CBS" evidence="11">
    <location>
        <begin position="281"/>
        <end position="340"/>
    </location>
</feature>
<comment type="similarity">
    <text evidence="2">Belongs to the UPF0053 family.</text>
</comment>
<dbReference type="InterPro" id="IPR005170">
    <property type="entry name" value="Transptr-assoc_dom"/>
</dbReference>
<dbReference type="Proteomes" id="UP000184315">
    <property type="component" value="Unassembled WGS sequence"/>
</dbReference>